<dbReference type="EMBL" id="BTGU01000140">
    <property type="protein sequence ID" value="GMN63012.1"/>
    <property type="molecule type" value="Genomic_DNA"/>
</dbReference>
<feature type="compositionally biased region" description="Basic and acidic residues" evidence="1">
    <location>
        <begin position="72"/>
        <end position="81"/>
    </location>
</feature>
<comment type="caution">
    <text evidence="2">The sequence shown here is derived from an EMBL/GenBank/DDBJ whole genome shotgun (WGS) entry which is preliminary data.</text>
</comment>
<evidence type="ECO:0000256" key="1">
    <source>
        <dbReference type="SAM" id="MobiDB-lite"/>
    </source>
</evidence>
<evidence type="ECO:0000313" key="2">
    <source>
        <dbReference type="EMBL" id="GMN63012.1"/>
    </source>
</evidence>
<keyword evidence="3" id="KW-1185">Reference proteome</keyword>
<accession>A0AA88DW96</accession>
<organism evidence="2 3">
    <name type="scientific">Ficus carica</name>
    <name type="common">Common fig</name>
    <dbReference type="NCBI Taxonomy" id="3494"/>
    <lineage>
        <taxon>Eukaryota</taxon>
        <taxon>Viridiplantae</taxon>
        <taxon>Streptophyta</taxon>
        <taxon>Embryophyta</taxon>
        <taxon>Tracheophyta</taxon>
        <taxon>Spermatophyta</taxon>
        <taxon>Magnoliopsida</taxon>
        <taxon>eudicotyledons</taxon>
        <taxon>Gunneridae</taxon>
        <taxon>Pentapetalae</taxon>
        <taxon>rosids</taxon>
        <taxon>fabids</taxon>
        <taxon>Rosales</taxon>
        <taxon>Moraceae</taxon>
        <taxon>Ficeae</taxon>
        <taxon>Ficus</taxon>
    </lineage>
</organism>
<reference evidence="2" key="1">
    <citation type="submission" date="2023-07" db="EMBL/GenBank/DDBJ databases">
        <title>draft genome sequence of fig (Ficus carica).</title>
        <authorList>
            <person name="Takahashi T."/>
            <person name="Nishimura K."/>
        </authorList>
    </citation>
    <scope>NUCLEOTIDE SEQUENCE</scope>
</reference>
<dbReference type="AlphaFoldDB" id="A0AA88DW96"/>
<proteinExistence type="predicted"/>
<name>A0AA88DW96_FICCA</name>
<dbReference type="Proteomes" id="UP001187192">
    <property type="component" value="Unassembled WGS sequence"/>
</dbReference>
<protein>
    <submittedName>
        <fullName evidence="2">Uncharacterized protein</fullName>
    </submittedName>
</protein>
<sequence>MNLWEGSLSKLDRGEGRLEFVTRGRDLVRIYRRAFSLSQTQIEGRGGLSSSLGGGDLVRISGAANPDCGGRLQREGGKEMASDFGIRSVWG</sequence>
<feature type="region of interest" description="Disordered" evidence="1">
    <location>
        <begin position="71"/>
        <end position="91"/>
    </location>
</feature>
<evidence type="ECO:0000313" key="3">
    <source>
        <dbReference type="Proteomes" id="UP001187192"/>
    </source>
</evidence>
<gene>
    <name evidence="2" type="ORF">TIFTF001_032088</name>
</gene>